<dbReference type="Pfam" id="PF01955">
    <property type="entry name" value="CbiZ"/>
    <property type="match status" value="1"/>
</dbReference>
<reference evidence="1 2" key="1">
    <citation type="submission" date="2020-01" db="EMBL/GenBank/DDBJ databases">
        <title>Paenibacillus soybeanensis sp. nov. isolated from the nodules of soybean (Glycine max(L.) Merr).</title>
        <authorList>
            <person name="Wang H."/>
        </authorList>
    </citation>
    <scope>NUCLEOTIDE SEQUENCE [LARGE SCALE GENOMIC DNA]</scope>
    <source>
        <strain evidence="1 2">T1</strain>
    </source>
</reference>
<evidence type="ECO:0000313" key="2">
    <source>
        <dbReference type="Proteomes" id="UP000665561"/>
    </source>
</evidence>
<name>A0ABW9XIF8_9BACL</name>
<keyword evidence="2" id="KW-1185">Reference proteome</keyword>
<organism evidence="1 2">
    <name type="scientific">Paenibacillus glycinis</name>
    <dbReference type="NCBI Taxonomy" id="2697035"/>
    <lineage>
        <taxon>Bacteria</taxon>
        <taxon>Bacillati</taxon>
        <taxon>Bacillota</taxon>
        <taxon>Bacilli</taxon>
        <taxon>Bacillales</taxon>
        <taxon>Paenibacillaceae</taxon>
        <taxon>Paenibacillus</taxon>
    </lineage>
</organism>
<dbReference type="PANTHER" id="PTHR35336">
    <property type="entry name" value="ADENOSYLCOBINAMIDE AMIDOHYDROLASE"/>
    <property type="match status" value="1"/>
</dbReference>
<dbReference type="PANTHER" id="PTHR35336:SF5">
    <property type="entry name" value="ADENOSYLCOBINAMIDE AMIDOHYDROLASE"/>
    <property type="match status" value="1"/>
</dbReference>
<accession>A0ABW9XIF8</accession>
<dbReference type="Proteomes" id="UP000665561">
    <property type="component" value="Unassembled WGS sequence"/>
</dbReference>
<dbReference type="RefSeq" id="WP_161740178.1">
    <property type="nucleotide sequence ID" value="NZ_JAAAMV010000001.1"/>
</dbReference>
<dbReference type="EMBL" id="JAAAMV010000001">
    <property type="protein sequence ID" value="NBD22370.1"/>
    <property type="molecule type" value="Genomic_DNA"/>
</dbReference>
<evidence type="ECO:0008006" key="3">
    <source>
        <dbReference type="Google" id="ProtNLM"/>
    </source>
</evidence>
<protein>
    <recommendedName>
        <fullName evidence="3">Adenosylcobinamide amidohydrolase</fullName>
    </recommendedName>
</protein>
<dbReference type="InterPro" id="IPR052209">
    <property type="entry name" value="CbiZ"/>
</dbReference>
<comment type="caution">
    <text evidence="1">The sequence shown here is derived from an EMBL/GenBank/DDBJ whole genome shotgun (WGS) entry which is preliminary data.</text>
</comment>
<gene>
    <name evidence="1" type="ORF">GT019_00645</name>
</gene>
<sequence length="237" mass="24979">MSQPFRKGTASFQSALCPGISIRCEEDRLVLKTEDAYLTLSSAVHGGGYGSAYRFINWKVPLSYDCADPARDFGLMLSAWGYSPHTTIGFLTAAKLSHASVLESEGEAFSLLCCTTAGTGNAARAGLTRETYPAYEPGTVNQFLFIDGNLTAAAMVNAVITATEAKAAALQDCGVLDKLHGRPATGTTTDAIVIASSQTDRHGRTHLYAGAATQLGDAIGRLVYDTVTEAVRTQGEA</sequence>
<evidence type="ECO:0000313" key="1">
    <source>
        <dbReference type="EMBL" id="NBD22370.1"/>
    </source>
</evidence>
<dbReference type="InterPro" id="IPR002808">
    <property type="entry name" value="AdoCbi_amidolase"/>
</dbReference>
<proteinExistence type="predicted"/>